<dbReference type="OrthoDB" id="8160532at2"/>
<keyword evidence="2" id="KW-0732">Signal</keyword>
<comment type="caution">
    <text evidence="3">The sequence shown here is derived from an EMBL/GenBank/DDBJ whole genome shotgun (WGS) entry which is preliminary data.</text>
</comment>
<dbReference type="EMBL" id="WTYP01000001">
    <property type="protein sequence ID" value="MXP46136.1"/>
    <property type="molecule type" value="Genomic_DNA"/>
</dbReference>
<sequence>MRRALALASFALLAGCEQAADTAPEAAPKEVADVVGSQAPDKVSGASDPSSAAANPAPRTPVDCTDGEETIFSCEMAAGKRLAVCAAADGKAQYRFGKDAPELALSGGKWSNTMYSGGGESQILFSNGDTDYIVFSRMIRTNFAPGEPNNPAISDGVVIMRGEEFVGMQLCAGGQAEMPVQYDAAKRAFGEIEDIFTGATMRADPPEIER</sequence>
<dbReference type="Proteomes" id="UP000471435">
    <property type="component" value="Unassembled WGS sequence"/>
</dbReference>
<evidence type="ECO:0000313" key="3">
    <source>
        <dbReference type="EMBL" id="MXP46136.1"/>
    </source>
</evidence>
<evidence type="ECO:0000256" key="1">
    <source>
        <dbReference type="SAM" id="MobiDB-lite"/>
    </source>
</evidence>
<name>A0A6I4UZD8_9SPHN</name>
<dbReference type="RefSeq" id="WP_160729405.1">
    <property type="nucleotide sequence ID" value="NZ_WTYP01000001.1"/>
</dbReference>
<feature type="region of interest" description="Disordered" evidence="1">
    <location>
        <begin position="22"/>
        <end position="62"/>
    </location>
</feature>
<feature type="signal peptide" evidence="2">
    <location>
        <begin position="1"/>
        <end position="19"/>
    </location>
</feature>
<keyword evidence="4" id="KW-1185">Reference proteome</keyword>
<accession>A0A6I4UZD8</accession>
<feature type="chain" id="PRO_5026038062" description="Lipoprotein" evidence="2">
    <location>
        <begin position="20"/>
        <end position="210"/>
    </location>
</feature>
<organism evidence="3 4">
    <name type="scientific">Pontixanthobacter luteolus</name>
    <dbReference type="NCBI Taxonomy" id="295089"/>
    <lineage>
        <taxon>Bacteria</taxon>
        <taxon>Pseudomonadati</taxon>
        <taxon>Pseudomonadota</taxon>
        <taxon>Alphaproteobacteria</taxon>
        <taxon>Sphingomonadales</taxon>
        <taxon>Erythrobacteraceae</taxon>
        <taxon>Pontixanthobacter</taxon>
    </lineage>
</organism>
<proteinExistence type="predicted"/>
<feature type="compositionally biased region" description="Low complexity" evidence="1">
    <location>
        <begin position="44"/>
        <end position="61"/>
    </location>
</feature>
<reference evidence="3 4" key="1">
    <citation type="submission" date="2019-12" db="EMBL/GenBank/DDBJ databases">
        <title>Genomic-based taxomic classification of the family Erythrobacteraceae.</title>
        <authorList>
            <person name="Xu L."/>
        </authorList>
    </citation>
    <scope>NUCLEOTIDE SEQUENCE [LARGE SCALE GENOMIC DNA]</scope>
    <source>
        <strain evidence="3 4">SW-109</strain>
    </source>
</reference>
<gene>
    <name evidence="3" type="ORF">GRI43_01855</name>
</gene>
<dbReference type="AlphaFoldDB" id="A0A6I4UZD8"/>
<protein>
    <recommendedName>
        <fullName evidence="5">Lipoprotein</fullName>
    </recommendedName>
</protein>
<evidence type="ECO:0000313" key="4">
    <source>
        <dbReference type="Proteomes" id="UP000471435"/>
    </source>
</evidence>
<evidence type="ECO:0008006" key="5">
    <source>
        <dbReference type="Google" id="ProtNLM"/>
    </source>
</evidence>
<dbReference type="PROSITE" id="PS51257">
    <property type="entry name" value="PROKAR_LIPOPROTEIN"/>
    <property type="match status" value="1"/>
</dbReference>
<evidence type="ECO:0000256" key="2">
    <source>
        <dbReference type="SAM" id="SignalP"/>
    </source>
</evidence>